<reference evidence="2" key="3">
    <citation type="submission" date="2019-10" db="EMBL/GenBank/DDBJ databases">
        <authorList>
            <person name="Ashton P.M."/>
            <person name="Dallman T."/>
            <person name="Nair S."/>
            <person name="De Pinna E."/>
            <person name="Peters T."/>
            <person name="Grant K."/>
        </authorList>
    </citation>
    <scope>NUCLEOTIDE SEQUENCE</scope>
    <source>
        <strain evidence="2">815592</strain>
    </source>
</reference>
<feature type="transmembrane region" description="Helical" evidence="1">
    <location>
        <begin position="12"/>
        <end position="29"/>
    </location>
</feature>
<evidence type="ECO:0000313" key="2">
    <source>
        <dbReference type="EMBL" id="EDB3628708.1"/>
    </source>
</evidence>
<dbReference type="EMBL" id="AALNGB010000034">
    <property type="protein sequence ID" value="EDB3628708.1"/>
    <property type="molecule type" value="Genomic_DNA"/>
</dbReference>
<evidence type="ECO:0000256" key="1">
    <source>
        <dbReference type="SAM" id="Phobius"/>
    </source>
</evidence>
<dbReference type="EMBL" id="DAASSY010000048">
    <property type="protein sequence ID" value="HAE6909138.1"/>
    <property type="molecule type" value="Genomic_DNA"/>
</dbReference>
<organism evidence="2">
    <name type="scientific">Salmonella typhi</name>
    <dbReference type="NCBI Taxonomy" id="90370"/>
    <lineage>
        <taxon>Bacteria</taxon>
        <taxon>Pseudomonadati</taxon>
        <taxon>Pseudomonadota</taxon>
        <taxon>Gammaproteobacteria</taxon>
        <taxon>Enterobacterales</taxon>
        <taxon>Enterobacteriaceae</taxon>
        <taxon>Salmonella</taxon>
    </lineage>
</organism>
<proteinExistence type="predicted"/>
<reference evidence="3" key="2">
    <citation type="submission" date="2018-07" db="EMBL/GenBank/DDBJ databases">
        <authorList>
            <consortium name="NCBI Pathogen Detection Project"/>
        </authorList>
    </citation>
    <scope>NUCLEOTIDE SEQUENCE</scope>
    <source>
        <strain evidence="3">09-1978</strain>
        <strain evidence="4">11-2088</strain>
    </source>
</reference>
<gene>
    <name evidence="2" type="ORF">F9Y21_21785</name>
    <name evidence="3" type="ORF">G4I71_004717</name>
    <name evidence="4" type="ORF">G4L28_003881</name>
</gene>
<keyword evidence="1" id="KW-1133">Transmembrane helix</keyword>
<dbReference type="AlphaFoldDB" id="A0A626WW54"/>
<comment type="caution">
    <text evidence="2">The sequence shown here is derived from an EMBL/GenBank/DDBJ whole genome shotgun (WGS) entry which is preliminary data.</text>
</comment>
<evidence type="ECO:0000313" key="4">
    <source>
        <dbReference type="EMBL" id="HAE6909138.1"/>
    </source>
</evidence>
<evidence type="ECO:0000313" key="3">
    <source>
        <dbReference type="EMBL" id="HAE6057320.1"/>
    </source>
</evidence>
<keyword evidence="1" id="KW-0472">Membrane</keyword>
<reference evidence="3" key="1">
    <citation type="journal article" date="2018" name="Genome Biol.">
        <title>SKESA: strategic k-mer extension for scrupulous assemblies.</title>
        <authorList>
            <person name="Souvorov A."/>
            <person name="Agarwala R."/>
            <person name="Lipman D.J."/>
        </authorList>
    </citation>
    <scope>NUCLEOTIDE SEQUENCE</scope>
    <source>
        <strain evidence="3">09-1978</strain>
        <strain evidence="4">11-2088</strain>
    </source>
</reference>
<accession>A0A626WW54</accession>
<sequence length="75" mass="8046">MLDLFTVFTNNTVAAIFLFIVSIISMVMIKKMEERTSTTFGVAGSIAHISLLMVSTVSMSTLCFSVYAIGSSLVG</sequence>
<keyword evidence="1" id="KW-0812">Transmembrane</keyword>
<dbReference type="EMBL" id="DAASLV010000079">
    <property type="protein sequence ID" value="HAE6057320.1"/>
    <property type="molecule type" value="Genomic_DNA"/>
</dbReference>
<name>A0A626WW54_SALTI</name>
<feature type="transmembrane region" description="Helical" evidence="1">
    <location>
        <begin position="41"/>
        <end position="69"/>
    </location>
</feature>
<protein>
    <submittedName>
        <fullName evidence="2">Uncharacterized protein</fullName>
    </submittedName>
</protein>